<evidence type="ECO:0000313" key="2">
    <source>
        <dbReference type="EMBL" id="PPE72932.1"/>
    </source>
</evidence>
<keyword evidence="2" id="KW-0808">Transferase</keyword>
<keyword evidence="2" id="KW-0489">Methyltransferase</keyword>
<dbReference type="GO" id="GO:0008757">
    <property type="term" value="F:S-adenosylmethionine-dependent methyltransferase activity"/>
    <property type="evidence" value="ECO:0007669"/>
    <property type="project" value="InterPro"/>
</dbReference>
<proteinExistence type="predicted"/>
<gene>
    <name evidence="2" type="ORF">C3942_16040</name>
</gene>
<dbReference type="OrthoDB" id="6191410at2"/>
<organism evidence="2 3">
    <name type="scientific">Solimonas fluminis</name>
    <dbReference type="NCBI Taxonomy" id="2086571"/>
    <lineage>
        <taxon>Bacteria</taxon>
        <taxon>Pseudomonadati</taxon>
        <taxon>Pseudomonadota</taxon>
        <taxon>Gammaproteobacteria</taxon>
        <taxon>Nevskiales</taxon>
        <taxon>Nevskiaceae</taxon>
        <taxon>Solimonas</taxon>
    </lineage>
</organism>
<dbReference type="AlphaFoldDB" id="A0A2S5TDD3"/>
<dbReference type="InterPro" id="IPR013216">
    <property type="entry name" value="Methyltransf_11"/>
</dbReference>
<dbReference type="Pfam" id="PF08241">
    <property type="entry name" value="Methyltransf_11"/>
    <property type="match status" value="1"/>
</dbReference>
<protein>
    <submittedName>
        <fullName evidence="2">SAM-dependent methyltransferase</fullName>
    </submittedName>
</protein>
<dbReference type="InterPro" id="IPR029063">
    <property type="entry name" value="SAM-dependent_MTases_sf"/>
</dbReference>
<dbReference type="GO" id="GO:0032259">
    <property type="term" value="P:methylation"/>
    <property type="evidence" value="ECO:0007669"/>
    <property type="project" value="UniProtKB-KW"/>
</dbReference>
<evidence type="ECO:0000259" key="1">
    <source>
        <dbReference type="Pfam" id="PF08241"/>
    </source>
</evidence>
<dbReference type="Gene3D" id="3.40.50.150">
    <property type="entry name" value="Vaccinia Virus protein VP39"/>
    <property type="match status" value="1"/>
</dbReference>
<dbReference type="SUPFAM" id="SSF53335">
    <property type="entry name" value="S-adenosyl-L-methionine-dependent methyltransferases"/>
    <property type="match status" value="1"/>
</dbReference>
<reference evidence="2 3" key="1">
    <citation type="submission" date="2018-02" db="EMBL/GenBank/DDBJ databases">
        <title>Genome sequencing of Solimonas sp. HR-BB.</title>
        <authorList>
            <person name="Lee Y."/>
            <person name="Jeon C.O."/>
        </authorList>
    </citation>
    <scope>NUCLEOTIDE SEQUENCE [LARGE SCALE GENOMIC DNA]</scope>
    <source>
        <strain evidence="2 3">HR-BB</strain>
    </source>
</reference>
<sequence length="256" mass="28298">MPSTRAHLSGLPLTRHTLDLWLHSPRGRRLLALEEGEVRRVLPEVFGRHVLQIGSWGLDNQLISCAETLHKAVLGTVGGEPSSALIDPEQLPLMSKSVDAVLLPHTLEFSRSPHNVLREVNRVLNDRGRLFVLGFSPWSGWAMRGLVGLRYRAFPAGARFHGVGRICDWLELLDFEVTEIRRFGVGFPWLEPRTAGGPWSVGALLAPLSEAYMLVARKRVIPVNFIGRAQRAQVKPLVGVTAPAAQSQASLEKHPT</sequence>
<accession>A0A2S5TDD3</accession>
<evidence type="ECO:0000313" key="3">
    <source>
        <dbReference type="Proteomes" id="UP000238220"/>
    </source>
</evidence>
<name>A0A2S5TDD3_9GAMM</name>
<comment type="caution">
    <text evidence="2">The sequence shown here is derived from an EMBL/GenBank/DDBJ whole genome shotgun (WGS) entry which is preliminary data.</text>
</comment>
<dbReference type="EMBL" id="PSNW01000009">
    <property type="protein sequence ID" value="PPE72932.1"/>
    <property type="molecule type" value="Genomic_DNA"/>
</dbReference>
<keyword evidence="3" id="KW-1185">Reference proteome</keyword>
<feature type="domain" description="Methyltransferase type 11" evidence="1">
    <location>
        <begin position="84"/>
        <end position="132"/>
    </location>
</feature>
<dbReference type="RefSeq" id="WP_104231376.1">
    <property type="nucleotide sequence ID" value="NZ_PSNW01000009.1"/>
</dbReference>
<dbReference type="Proteomes" id="UP000238220">
    <property type="component" value="Unassembled WGS sequence"/>
</dbReference>